<dbReference type="InterPro" id="IPR015943">
    <property type="entry name" value="WD40/YVTN_repeat-like_dom_sf"/>
</dbReference>
<reference evidence="6 7" key="1">
    <citation type="submission" date="2023-08" db="EMBL/GenBank/DDBJ databases">
        <title>Black Yeasts Isolated from many extreme environments.</title>
        <authorList>
            <person name="Coleine C."/>
            <person name="Stajich J.E."/>
            <person name="Selbmann L."/>
        </authorList>
    </citation>
    <scope>NUCLEOTIDE SEQUENCE [LARGE SCALE GENOMIC DNA]</scope>
    <source>
        <strain evidence="6 7">CCFEE 5910</strain>
    </source>
</reference>
<dbReference type="EMBL" id="JAVRRJ010000003">
    <property type="protein sequence ID" value="KAK5086443.1"/>
    <property type="molecule type" value="Genomic_DNA"/>
</dbReference>
<dbReference type="PANTHER" id="PTHR44267:SF1">
    <property type="entry name" value="WD REPEAT-CONTAINING PROTEIN 43"/>
    <property type="match status" value="1"/>
</dbReference>
<keyword evidence="2" id="KW-0539">Nucleus</keyword>
<feature type="compositionally biased region" description="Basic residues" evidence="4">
    <location>
        <begin position="703"/>
        <end position="712"/>
    </location>
</feature>
<feature type="domain" description="Small-subunit processome Utp12" evidence="5">
    <location>
        <begin position="553"/>
        <end position="656"/>
    </location>
</feature>
<evidence type="ECO:0000256" key="2">
    <source>
        <dbReference type="ARBA" id="ARBA00023242"/>
    </source>
</evidence>
<dbReference type="GO" id="GO:0000462">
    <property type="term" value="P:maturation of SSU-rRNA from tricistronic rRNA transcript (SSU-rRNA, 5.8S rRNA, LSU-rRNA)"/>
    <property type="evidence" value="ECO:0007669"/>
    <property type="project" value="TreeGrafter"/>
</dbReference>
<feature type="compositionally biased region" description="Acidic residues" evidence="4">
    <location>
        <begin position="443"/>
        <end position="477"/>
    </location>
</feature>
<feature type="compositionally biased region" description="Acidic residues" evidence="4">
    <location>
        <begin position="738"/>
        <end position="749"/>
    </location>
</feature>
<evidence type="ECO:0000259" key="5">
    <source>
        <dbReference type="Pfam" id="PF04003"/>
    </source>
</evidence>
<comment type="caution">
    <text evidence="6">The sequence shown here is derived from an EMBL/GenBank/DDBJ whole genome shotgun (WGS) entry which is preliminary data.</text>
</comment>
<dbReference type="InterPro" id="IPR036322">
    <property type="entry name" value="WD40_repeat_dom_sf"/>
</dbReference>
<accession>A0AAN7Y6M1</accession>
<dbReference type="GO" id="GO:0032040">
    <property type="term" value="C:small-subunit processome"/>
    <property type="evidence" value="ECO:0007669"/>
    <property type="project" value="UniProtKB-ARBA"/>
</dbReference>
<dbReference type="InterPro" id="IPR052414">
    <property type="entry name" value="U3_snoRNA-assoc_WDR"/>
</dbReference>
<feature type="region of interest" description="Disordered" evidence="4">
    <location>
        <begin position="406"/>
        <end position="498"/>
    </location>
</feature>
<keyword evidence="7" id="KW-1185">Reference proteome</keyword>
<gene>
    <name evidence="6" type="primary">UTP5</name>
    <name evidence="6" type="ORF">LTR05_003611</name>
</gene>
<name>A0AAN7Y6M1_9EURO</name>
<dbReference type="Gene3D" id="2.130.10.10">
    <property type="entry name" value="YVTN repeat-like/Quinoprotein amine dehydrogenase"/>
    <property type="match status" value="1"/>
</dbReference>
<feature type="compositionally biased region" description="Acidic residues" evidence="4">
    <location>
        <begin position="771"/>
        <end position="801"/>
    </location>
</feature>
<evidence type="ECO:0000313" key="7">
    <source>
        <dbReference type="Proteomes" id="UP001309876"/>
    </source>
</evidence>
<comment type="subcellular location">
    <subcellularLocation>
        <location evidence="1">Nucleus</location>
    </subcellularLocation>
</comment>
<feature type="compositionally biased region" description="Acidic residues" evidence="4">
    <location>
        <begin position="689"/>
        <end position="698"/>
    </location>
</feature>
<dbReference type="InterPro" id="IPR007148">
    <property type="entry name" value="SSU_processome_Utp12"/>
</dbReference>
<proteinExistence type="inferred from homology"/>
<evidence type="ECO:0000256" key="3">
    <source>
        <dbReference type="ARBA" id="ARBA00038335"/>
    </source>
</evidence>
<evidence type="ECO:0000313" key="6">
    <source>
        <dbReference type="EMBL" id="KAK5086443.1"/>
    </source>
</evidence>
<dbReference type="AlphaFoldDB" id="A0AAN7Y6M1"/>
<feature type="compositionally biased region" description="Polar residues" evidence="4">
    <location>
        <begin position="406"/>
        <end position="427"/>
    </location>
</feature>
<comment type="similarity">
    <text evidence="3">Belongs to the UTP5 family.</text>
</comment>
<dbReference type="Pfam" id="PF04003">
    <property type="entry name" value="Utp12"/>
    <property type="match status" value="1"/>
</dbReference>
<protein>
    <submittedName>
        <fullName evidence="6">Small subunit (SSU) processome component</fullName>
    </submittedName>
</protein>
<organism evidence="6 7">
    <name type="scientific">Lithohypha guttulata</name>
    <dbReference type="NCBI Taxonomy" id="1690604"/>
    <lineage>
        <taxon>Eukaryota</taxon>
        <taxon>Fungi</taxon>
        <taxon>Dikarya</taxon>
        <taxon>Ascomycota</taxon>
        <taxon>Pezizomycotina</taxon>
        <taxon>Eurotiomycetes</taxon>
        <taxon>Chaetothyriomycetidae</taxon>
        <taxon>Chaetothyriales</taxon>
        <taxon>Trichomeriaceae</taxon>
        <taxon>Lithohypha</taxon>
    </lineage>
</organism>
<dbReference type="Proteomes" id="UP001309876">
    <property type="component" value="Unassembled WGS sequence"/>
</dbReference>
<dbReference type="PANTHER" id="PTHR44267">
    <property type="entry name" value="WD REPEAT-CONTAINING PROTEIN 43"/>
    <property type="match status" value="1"/>
</dbReference>
<feature type="compositionally biased region" description="Acidic residues" evidence="4">
    <location>
        <begin position="811"/>
        <end position="824"/>
    </location>
</feature>
<evidence type="ECO:0000256" key="1">
    <source>
        <dbReference type="ARBA" id="ARBA00004123"/>
    </source>
</evidence>
<dbReference type="SUPFAM" id="SSF50978">
    <property type="entry name" value="WD40 repeat-like"/>
    <property type="match status" value="1"/>
</dbReference>
<sequence>MGKKSSATAISKISSISTLTTPPTSTTSGKSSLLKSSFAPSYLQLHLFASILQSFESQQLRIHDTSNGRLRQQHSVSAGTTVTCLDWGCYGTGYREQRASSKKKRKRTHEQKDVAVAYGTSKSEVCMLSLSTGDVVGTLRGGHERGIRDFRFVPEDNLQAWSIGEDSKLVQWNLQNDKAIRSISLSDVSIQTLSSPTQTPPQILCASGTPYAITTDSEDGSSTEAFDAFKSSIHTLIRSNMHAKDSQGMFLASDQNRYINVYDLKSKKIVRTLVAGGDIECVEIHHPTASEDQMLAVVTRDGLVEIFTRPFSLPQPVDGDIKTKRKALTRKADAVVKLISSETDRKQVPAFTACFNGPNLVVASMEAGAVPVFQKVRWQDEGSGELLFTGVKEVVRPRSVSALNTASVNGTKDTSQTQVNDSRTVVVNGSAEPGSQIAPVEIESSDEEEIDNENEDIDEKADIDSAAESDGDTDADMEDVRSEPEDPMSNNGEESAEPSFGDLLAARNPEAIMITDALQVNDKVLARVPEPKTLMLPSGMSLGTVLAQSLRTNDQSLLETCLHVTDEMIIQNTILRLDSSLAATLLTKLAERLASRPGRYGHLLTWVQSTMIAHGGAIASQAGVASKLRTLYQVLNERSQVLPSILLLKGKLDMMSAQQSFRAQAEAHRKGIEQGPAAIYVEGQTDNWSSDEDLDEDAPVSRQKSKSARPTKHLQDLIGGPESSDDEDMPLTNGHFEDSDEQTEDSDADEPQRKHLNGIIDNEAVLSGESGSEDDEKTGTEDSEDEDDEEEEEDDEEEDSSMVDFINDGEISQEEENTLLDDEPERPLKKKSKHR</sequence>
<evidence type="ECO:0000256" key="4">
    <source>
        <dbReference type="SAM" id="MobiDB-lite"/>
    </source>
</evidence>
<feature type="region of interest" description="Disordered" evidence="4">
    <location>
        <begin position="687"/>
        <end position="835"/>
    </location>
</feature>